<accession>A0ABV8XP22</accession>
<protein>
    <submittedName>
        <fullName evidence="2">EVE domain-containing protein</fullName>
    </submittedName>
</protein>
<dbReference type="CDD" id="cd21133">
    <property type="entry name" value="EVE"/>
    <property type="match status" value="1"/>
</dbReference>
<dbReference type="PANTHER" id="PTHR14087">
    <property type="entry name" value="THYMOCYTE NUCLEAR PROTEIN 1"/>
    <property type="match status" value="1"/>
</dbReference>
<comment type="caution">
    <text evidence="2">The sequence shown here is derived from an EMBL/GenBank/DDBJ whole genome shotgun (WGS) entry which is preliminary data.</text>
</comment>
<proteinExistence type="predicted"/>
<dbReference type="Gene3D" id="3.10.590.10">
    <property type="entry name" value="ph1033 like domains"/>
    <property type="match status" value="1"/>
</dbReference>
<dbReference type="Pfam" id="PF01878">
    <property type="entry name" value="EVE"/>
    <property type="match status" value="1"/>
</dbReference>
<dbReference type="RefSeq" id="WP_380038743.1">
    <property type="nucleotide sequence ID" value="NZ_JBHSEH010000007.1"/>
</dbReference>
<reference evidence="3" key="1">
    <citation type="journal article" date="2019" name="Int. J. Syst. Evol. Microbiol.">
        <title>The Global Catalogue of Microorganisms (GCM) 10K type strain sequencing project: providing services to taxonomists for standard genome sequencing and annotation.</title>
        <authorList>
            <consortium name="The Broad Institute Genomics Platform"/>
            <consortium name="The Broad Institute Genome Sequencing Center for Infectious Disease"/>
            <person name="Wu L."/>
            <person name="Ma J."/>
        </authorList>
    </citation>
    <scope>NUCLEOTIDE SEQUENCE [LARGE SCALE GENOMIC DNA]</scope>
    <source>
        <strain evidence="3">CCUG 56029</strain>
    </source>
</reference>
<evidence type="ECO:0000259" key="1">
    <source>
        <dbReference type="Pfam" id="PF01878"/>
    </source>
</evidence>
<organism evidence="2 3">
    <name type="scientific">Deinococcus navajonensis</name>
    <dbReference type="NCBI Taxonomy" id="309884"/>
    <lineage>
        <taxon>Bacteria</taxon>
        <taxon>Thermotogati</taxon>
        <taxon>Deinococcota</taxon>
        <taxon>Deinococci</taxon>
        <taxon>Deinococcales</taxon>
        <taxon>Deinococcaceae</taxon>
        <taxon>Deinococcus</taxon>
    </lineage>
</organism>
<evidence type="ECO:0000313" key="3">
    <source>
        <dbReference type="Proteomes" id="UP001595998"/>
    </source>
</evidence>
<dbReference type="InterPro" id="IPR047197">
    <property type="entry name" value="THYN1-like_EVE"/>
</dbReference>
<dbReference type="InterPro" id="IPR002740">
    <property type="entry name" value="EVE_domain"/>
</dbReference>
<name>A0ABV8XP22_9DEIO</name>
<sequence length="166" mass="18775">MRCWLIKSEPDVFGFAELRRRGREPWNGVRNYQARNFLRDMREGDLCLFYHSNARPPGIAGVARVCRGAYPDDLQFDPQSPYFDPRSNPAQPRWSMVDIEPLVAFPTLLSLDTLRSLPEWETSPLVRKGTRLSVMPVSAEQFWAALDAAGLSLEDLNPEPAAGLQA</sequence>
<dbReference type="EMBL" id="JBHSEH010000007">
    <property type="protein sequence ID" value="MFC4426367.1"/>
    <property type="molecule type" value="Genomic_DNA"/>
</dbReference>
<feature type="domain" description="EVE" evidence="1">
    <location>
        <begin position="3"/>
        <end position="142"/>
    </location>
</feature>
<dbReference type="InterPro" id="IPR015947">
    <property type="entry name" value="PUA-like_sf"/>
</dbReference>
<dbReference type="SUPFAM" id="SSF88697">
    <property type="entry name" value="PUA domain-like"/>
    <property type="match status" value="1"/>
</dbReference>
<keyword evidence="3" id="KW-1185">Reference proteome</keyword>
<dbReference type="PANTHER" id="PTHR14087:SF7">
    <property type="entry name" value="THYMOCYTE NUCLEAR PROTEIN 1"/>
    <property type="match status" value="1"/>
</dbReference>
<dbReference type="InterPro" id="IPR052181">
    <property type="entry name" value="5hmC_binding"/>
</dbReference>
<dbReference type="Proteomes" id="UP001595998">
    <property type="component" value="Unassembled WGS sequence"/>
</dbReference>
<evidence type="ECO:0000313" key="2">
    <source>
        <dbReference type="EMBL" id="MFC4426367.1"/>
    </source>
</evidence>
<gene>
    <name evidence="2" type="ORF">ACFOZ9_09075</name>
</gene>